<protein>
    <recommendedName>
        <fullName evidence="3">Calcium-binding protein 39</fullName>
    </recommendedName>
</protein>
<evidence type="ECO:0000256" key="1">
    <source>
        <dbReference type="ARBA" id="ARBA00011012"/>
    </source>
</evidence>
<dbReference type="AlphaFoldDB" id="A0A6T5Y3Y3"/>
<accession>A0A6T5Y3Y3</accession>
<dbReference type="InterPro" id="IPR011989">
    <property type="entry name" value="ARM-like"/>
</dbReference>
<dbReference type="GO" id="GO:0035556">
    <property type="term" value="P:intracellular signal transduction"/>
    <property type="evidence" value="ECO:0007669"/>
    <property type="project" value="TreeGrafter"/>
</dbReference>
<sequence>MFGKKIRTPEEIVNKCHAALERLRVDRSSTKDEESCTKYFGEMRSALLGEGPNATEAAVQTLVKEANKVGLIGQIVSHLPYLPFETRKDAAAVFNCIVRTPVNGHDIVAEELSENPQILQAIACGYENPDVALTFGAMLRDMCRHETLVRKILHSECFWKMFDYMQLQTFEIASDASATFREALTRHKDIASEFLSANYDQFIKKYTELLEKGNYVTRRQSLKLLGEILLDSANVNVMLKYVGEVENLCLMMNLLRDESKSIQFEAFHIFKVFVANPNKPASVGMILSKNKAKLITYLEEFQTDREDEAFQQERGMLLKLLSELEEPE</sequence>
<dbReference type="SUPFAM" id="SSF48371">
    <property type="entry name" value="ARM repeat"/>
    <property type="match status" value="1"/>
</dbReference>
<dbReference type="Gene3D" id="1.25.10.10">
    <property type="entry name" value="Leucine-rich Repeat Variant"/>
    <property type="match status" value="1"/>
</dbReference>
<organism evidence="2">
    <name type="scientific">Ostreococcus mediterraneus</name>
    <dbReference type="NCBI Taxonomy" id="1486918"/>
    <lineage>
        <taxon>Eukaryota</taxon>
        <taxon>Viridiplantae</taxon>
        <taxon>Chlorophyta</taxon>
        <taxon>Mamiellophyceae</taxon>
        <taxon>Mamiellales</taxon>
        <taxon>Bathycoccaceae</taxon>
        <taxon>Ostreococcus</taxon>
    </lineage>
</organism>
<dbReference type="Pfam" id="PF08569">
    <property type="entry name" value="Mo25"/>
    <property type="match status" value="1"/>
</dbReference>
<dbReference type="InterPro" id="IPR016024">
    <property type="entry name" value="ARM-type_fold"/>
</dbReference>
<dbReference type="PANTHER" id="PTHR10182">
    <property type="entry name" value="CALCIUM-BINDING PROTEIN 39-RELATED"/>
    <property type="match status" value="1"/>
</dbReference>
<dbReference type="PANTHER" id="PTHR10182:SF3">
    <property type="entry name" value="PROTEIN MO25"/>
    <property type="match status" value="1"/>
</dbReference>
<gene>
    <name evidence="2" type="ORF">OMED0930_LOCUS343</name>
</gene>
<proteinExistence type="inferred from homology"/>
<reference evidence="2" key="1">
    <citation type="submission" date="2021-01" db="EMBL/GenBank/DDBJ databases">
        <authorList>
            <person name="Corre E."/>
            <person name="Pelletier E."/>
            <person name="Niang G."/>
            <person name="Scheremetjew M."/>
            <person name="Finn R."/>
            <person name="Kale V."/>
            <person name="Holt S."/>
            <person name="Cochrane G."/>
            <person name="Meng A."/>
            <person name="Brown T."/>
            <person name="Cohen L."/>
        </authorList>
    </citation>
    <scope>NUCLEOTIDE SEQUENCE</scope>
    <source>
        <strain evidence="2">Clade-D-RCC1621</strain>
    </source>
</reference>
<dbReference type="InterPro" id="IPR013878">
    <property type="entry name" value="Mo25"/>
</dbReference>
<evidence type="ECO:0000313" key="2">
    <source>
        <dbReference type="EMBL" id="CAD8809250.1"/>
    </source>
</evidence>
<name>A0A6T5Y3Y3_9CHLO</name>
<dbReference type="GO" id="GO:0043539">
    <property type="term" value="F:protein serine/threonine kinase activator activity"/>
    <property type="evidence" value="ECO:0007669"/>
    <property type="project" value="TreeGrafter"/>
</dbReference>
<dbReference type="EMBL" id="HBFO01000494">
    <property type="protein sequence ID" value="CAD8809250.1"/>
    <property type="molecule type" value="Transcribed_RNA"/>
</dbReference>
<comment type="similarity">
    <text evidence="1">Belongs to the Mo25 family.</text>
</comment>
<evidence type="ECO:0008006" key="3">
    <source>
        <dbReference type="Google" id="ProtNLM"/>
    </source>
</evidence>